<keyword evidence="9 11" id="KW-0275">Fatty acid biosynthesis</keyword>
<dbReference type="InterPro" id="IPR000794">
    <property type="entry name" value="Beta-ketoacyl_synthase"/>
</dbReference>
<dbReference type="InterPro" id="IPR014030">
    <property type="entry name" value="Ketoacyl_synth_N"/>
</dbReference>
<keyword evidence="7" id="KW-0276">Fatty acid metabolism</keyword>
<dbReference type="KEGG" id="dsc:ABOD76_08995"/>
<dbReference type="EC" id="2.3.1.179" evidence="3 11"/>
<comment type="function">
    <text evidence="11">Involved in the type II fatty acid elongation cycle. Catalyzes the elongation of a wide range of acyl-ACP by the addition of two carbons from malonyl-ACP to an acyl acceptor. Can efficiently catalyze the conversion of palmitoleoyl-ACP (cis-hexadec-9-enoyl-ACP) to cis-vaccenoyl-ACP (cis-octadec-11-enoyl-ACP), an essential step in the thermal regulation of fatty acid composition.</text>
</comment>
<dbReference type="InterPro" id="IPR020841">
    <property type="entry name" value="PKS_Beta-ketoAc_synthase_dom"/>
</dbReference>
<protein>
    <recommendedName>
        <fullName evidence="4 11">3-oxoacyl-[acyl-carrier-protein] synthase 2</fullName>
        <ecNumber evidence="3 11">2.3.1.179</ecNumber>
    </recommendedName>
</protein>
<dbReference type="InterPro" id="IPR016039">
    <property type="entry name" value="Thiolase-like"/>
</dbReference>
<dbReference type="SMART" id="SM00825">
    <property type="entry name" value="PKS_KS"/>
    <property type="match status" value="1"/>
</dbReference>
<dbReference type="PIRSF" id="PIRSF000447">
    <property type="entry name" value="KAS_II"/>
    <property type="match status" value="1"/>
</dbReference>
<dbReference type="GO" id="GO:0004315">
    <property type="term" value="F:3-oxoacyl-[acyl-carrier-protein] synthase activity"/>
    <property type="evidence" value="ECO:0007669"/>
    <property type="project" value="UniProtKB-UniRule"/>
</dbReference>
<sequence>MRRVVITGMGPVTPIGIGEQDYAQAQRQGSNGIATITRFDPAAYSARMAGEVKVDLSTYLDPREAKRMDRFVQLAMIAAELAVQDSGLTEEQLAGEQSGSLIGTGVGGMETWEEQTRIAHTRGANRVSPMFIPMIISNMASGHVAMRYHLNGPSSTVVTACATGSGAVGDAMRIIQLGLADIMVTGGTEAAITPMAIGSFGNMKALSTRNDDPATASRPFCASRDGFVLGEGAGVLILEELEHALKRGARIHAEVVGYGTSADAHHITAPAPEGRGAQVAMRMALKTAGINPEQVGYVNAHGTSTPANDLAETQAIQAVYGDHARQLAVSSTKSMTGHLLGAAGAIEAIAVAQALRDGILPPTINYIDPDPELTLDYIPNEAREQQVEYAMSNSFAFGGQNAVLVLKRYQ</sequence>
<evidence type="ECO:0000313" key="15">
    <source>
        <dbReference type="EMBL" id="XBV86432.1"/>
    </source>
</evidence>
<feature type="domain" description="Ketosynthase family 3 (KS3)" evidence="14">
    <location>
        <begin position="1"/>
        <end position="408"/>
    </location>
</feature>
<keyword evidence="5 11" id="KW-0444">Lipid biosynthesis</keyword>
<dbReference type="Gene3D" id="3.40.47.10">
    <property type="match status" value="1"/>
</dbReference>
<dbReference type="Pfam" id="PF02801">
    <property type="entry name" value="Ketoacyl-synt_C"/>
    <property type="match status" value="1"/>
</dbReference>
<dbReference type="Pfam" id="PF00109">
    <property type="entry name" value="ketoacyl-synt"/>
    <property type="match status" value="1"/>
</dbReference>
<gene>
    <name evidence="15" type="primary">fabF</name>
    <name evidence="15" type="ORF">ABOD76_08995</name>
</gene>
<dbReference type="InterPro" id="IPR018201">
    <property type="entry name" value="Ketoacyl_synth_AS"/>
</dbReference>
<evidence type="ECO:0000256" key="10">
    <source>
        <dbReference type="ARBA" id="ARBA00023315"/>
    </source>
</evidence>
<dbReference type="InterPro" id="IPR014031">
    <property type="entry name" value="Ketoacyl_synth_C"/>
</dbReference>
<evidence type="ECO:0000256" key="9">
    <source>
        <dbReference type="ARBA" id="ARBA00023160"/>
    </source>
</evidence>
<evidence type="ECO:0000256" key="8">
    <source>
        <dbReference type="ARBA" id="ARBA00023098"/>
    </source>
</evidence>
<evidence type="ECO:0000256" key="13">
    <source>
        <dbReference type="RuleBase" id="RU003694"/>
    </source>
</evidence>
<keyword evidence="10 11" id="KW-0012">Acyltransferase</keyword>
<dbReference type="PROSITE" id="PS52004">
    <property type="entry name" value="KS3_2"/>
    <property type="match status" value="1"/>
</dbReference>
<dbReference type="InterPro" id="IPR017568">
    <property type="entry name" value="3-oxoacyl-ACP_synth-2"/>
</dbReference>
<comment type="similarity">
    <text evidence="2 11 13">Belongs to the thiolase-like superfamily. Beta-ketoacyl-ACP synthases family.</text>
</comment>
<comment type="pathway">
    <text evidence="1 11">Lipid metabolism; fatty acid biosynthesis.</text>
</comment>
<dbReference type="GO" id="GO:0005829">
    <property type="term" value="C:cytosol"/>
    <property type="evidence" value="ECO:0007669"/>
    <property type="project" value="TreeGrafter"/>
</dbReference>
<dbReference type="PANTHER" id="PTHR11712:SF336">
    <property type="entry name" value="3-OXOACYL-[ACYL-CARRIER-PROTEIN] SYNTHASE, MITOCHONDRIAL"/>
    <property type="match status" value="1"/>
</dbReference>
<dbReference type="GO" id="GO:0006633">
    <property type="term" value="P:fatty acid biosynthetic process"/>
    <property type="evidence" value="ECO:0007669"/>
    <property type="project" value="UniProtKB-UniRule"/>
</dbReference>
<dbReference type="AlphaFoldDB" id="A0AAU7UE22"/>
<dbReference type="NCBIfam" id="NF005589">
    <property type="entry name" value="PRK07314.1"/>
    <property type="match status" value="1"/>
</dbReference>
<evidence type="ECO:0000256" key="12">
    <source>
        <dbReference type="PIRSR" id="PIRSR000447-1"/>
    </source>
</evidence>
<dbReference type="CDD" id="cd00834">
    <property type="entry name" value="KAS_I_II"/>
    <property type="match status" value="1"/>
</dbReference>
<reference evidence="15" key="1">
    <citation type="submission" date="2024-06" db="EMBL/GenBank/DDBJ databases">
        <title>Draft Genome Sequence of Deinococcus sonorensis Type Strain KR-87, a Biofilm Producing Representative of the Genus Deinococcus.</title>
        <authorList>
            <person name="Boren L.S."/>
            <person name="Grosso R.A."/>
            <person name="Hugenberg-Cox A.N."/>
            <person name="Hill J.T.E."/>
            <person name="Albert C.M."/>
            <person name="Tuohy J.M."/>
        </authorList>
    </citation>
    <scope>NUCLEOTIDE SEQUENCE</scope>
    <source>
        <strain evidence="15">KR-87</strain>
    </source>
</reference>
<organism evidence="15">
    <name type="scientific">Deinococcus sonorensis KR-87</name>
    <dbReference type="NCBI Taxonomy" id="694439"/>
    <lineage>
        <taxon>Bacteria</taxon>
        <taxon>Thermotogati</taxon>
        <taxon>Deinococcota</taxon>
        <taxon>Deinococci</taxon>
        <taxon>Deinococcales</taxon>
        <taxon>Deinococcaceae</taxon>
        <taxon>Deinococcus</taxon>
    </lineage>
</organism>
<dbReference type="RefSeq" id="WP_350244501.1">
    <property type="nucleotide sequence ID" value="NZ_CP158299.1"/>
</dbReference>
<dbReference type="EMBL" id="CP158299">
    <property type="protein sequence ID" value="XBV86432.1"/>
    <property type="molecule type" value="Genomic_DNA"/>
</dbReference>
<evidence type="ECO:0000256" key="11">
    <source>
        <dbReference type="PIRNR" id="PIRNR000447"/>
    </source>
</evidence>
<evidence type="ECO:0000256" key="2">
    <source>
        <dbReference type="ARBA" id="ARBA00008467"/>
    </source>
</evidence>
<evidence type="ECO:0000256" key="7">
    <source>
        <dbReference type="ARBA" id="ARBA00022832"/>
    </source>
</evidence>
<dbReference type="FunFam" id="3.40.47.10:FF:000009">
    <property type="entry name" value="3-oxoacyl-[acyl-carrier-protein] synthase 2"/>
    <property type="match status" value="1"/>
</dbReference>
<accession>A0AAU7UE22</accession>
<keyword evidence="8" id="KW-0443">Lipid metabolism</keyword>
<dbReference type="NCBIfam" id="TIGR03150">
    <property type="entry name" value="fabF"/>
    <property type="match status" value="1"/>
</dbReference>
<comment type="catalytic activity">
    <reaction evidence="11">
        <text>a fatty acyl-[ACP] + malonyl-[ACP] + H(+) = a 3-oxoacyl-[ACP] + holo-[ACP] + CO2</text>
        <dbReference type="Rhea" id="RHEA:22836"/>
        <dbReference type="Rhea" id="RHEA-COMP:9623"/>
        <dbReference type="Rhea" id="RHEA-COMP:9685"/>
        <dbReference type="Rhea" id="RHEA-COMP:9916"/>
        <dbReference type="Rhea" id="RHEA-COMP:14125"/>
        <dbReference type="ChEBI" id="CHEBI:15378"/>
        <dbReference type="ChEBI" id="CHEBI:16526"/>
        <dbReference type="ChEBI" id="CHEBI:64479"/>
        <dbReference type="ChEBI" id="CHEBI:78449"/>
        <dbReference type="ChEBI" id="CHEBI:78776"/>
        <dbReference type="ChEBI" id="CHEBI:138651"/>
    </reaction>
</comment>
<evidence type="ECO:0000256" key="4">
    <source>
        <dbReference type="ARBA" id="ARBA00014657"/>
    </source>
</evidence>
<evidence type="ECO:0000259" key="14">
    <source>
        <dbReference type="PROSITE" id="PS52004"/>
    </source>
</evidence>
<feature type="active site" description="For beta-ketoacyl synthase activity" evidence="12">
    <location>
        <position position="161"/>
    </location>
</feature>
<dbReference type="SUPFAM" id="SSF53901">
    <property type="entry name" value="Thiolase-like"/>
    <property type="match status" value="2"/>
</dbReference>
<keyword evidence="6 11" id="KW-0808">Transferase</keyword>
<evidence type="ECO:0000256" key="6">
    <source>
        <dbReference type="ARBA" id="ARBA00022679"/>
    </source>
</evidence>
<proteinExistence type="inferred from homology"/>
<dbReference type="PROSITE" id="PS00606">
    <property type="entry name" value="KS3_1"/>
    <property type="match status" value="1"/>
</dbReference>
<name>A0AAU7UE22_9DEIO</name>
<evidence type="ECO:0000256" key="1">
    <source>
        <dbReference type="ARBA" id="ARBA00005194"/>
    </source>
</evidence>
<evidence type="ECO:0000256" key="3">
    <source>
        <dbReference type="ARBA" id="ARBA00012356"/>
    </source>
</evidence>
<evidence type="ECO:0000256" key="5">
    <source>
        <dbReference type="ARBA" id="ARBA00022516"/>
    </source>
</evidence>
<comment type="catalytic activity">
    <reaction evidence="11">
        <text>(9Z)-hexadecenoyl-[ACP] + malonyl-[ACP] + H(+) = 3-oxo-(11Z)-octadecenoyl-[ACP] + holo-[ACP] + CO2</text>
        <dbReference type="Rhea" id="RHEA:55040"/>
        <dbReference type="Rhea" id="RHEA-COMP:9623"/>
        <dbReference type="Rhea" id="RHEA-COMP:9685"/>
        <dbReference type="Rhea" id="RHEA-COMP:10800"/>
        <dbReference type="Rhea" id="RHEA-COMP:14074"/>
        <dbReference type="ChEBI" id="CHEBI:15378"/>
        <dbReference type="ChEBI" id="CHEBI:16526"/>
        <dbReference type="ChEBI" id="CHEBI:64479"/>
        <dbReference type="ChEBI" id="CHEBI:78449"/>
        <dbReference type="ChEBI" id="CHEBI:83989"/>
        <dbReference type="ChEBI" id="CHEBI:138538"/>
        <dbReference type="EC" id="2.3.1.179"/>
    </reaction>
</comment>
<dbReference type="PANTHER" id="PTHR11712">
    <property type="entry name" value="POLYKETIDE SYNTHASE-RELATED"/>
    <property type="match status" value="1"/>
</dbReference>